<keyword evidence="4 11" id="KW-0812">Transmembrane</keyword>
<dbReference type="eggNOG" id="COG1055">
    <property type="taxonomic scope" value="Bacteria"/>
</dbReference>
<evidence type="ECO:0000256" key="10">
    <source>
        <dbReference type="ARBA" id="ARBA00025753"/>
    </source>
</evidence>
<gene>
    <name evidence="13" type="ordered locus">RPE_3816</name>
</gene>
<keyword evidence="7" id="KW-0406">Ion transport</keyword>
<comment type="similarity">
    <text evidence="10">Belongs to the NhaD Na(+)/H(+) (TC 2.A.62) antiporter family.</text>
</comment>
<name>Q07JZ1_RHOP5</name>
<evidence type="ECO:0000256" key="3">
    <source>
        <dbReference type="ARBA" id="ARBA00022449"/>
    </source>
</evidence>
<feature type="transmembrane region" description="Helical" evidence="11">
    <location>
        <begin position="139"/>
        <end position="158"/>
    </location>
</feature>
<feature type="transmembrane region" description="Helical" evidence="11">
    <location>
        <begin position="65"/>
        <end position="85"/>
    </location>
</feature>
<evidence type="ECO:0000256" key="5">
    <source>
        <dbReference type="ARBA" id="ARBA00022989"/>
    </source>
</evidence>
<keyword evidence="6" id="KW-0915">Sodium</keyword>
<dbReference type="GO" id="GO:0006814">
    <property type="term" value="P:sodium ion transport"/>
    <property type="evidence" value="ECO:0007669"/>
    <property type="project" value="UniProtKB-KW"/>
</dbReference>
<evidence type="ECO:0000259" key="12">
    <source>
        <dbReference type="Pfam" id="PF03600"/>
    </source>
</evidence>
<evidence type="ECO:0000256" key="1">
    <source>
        <dbReference type="ARBA" id="ARBA00004141"/>
    </source>
</evidence>
<feature type="transmembrane region" description="Helical" evidence="11">
    <location>
        <begin position="329"/>
        <end position="355"/>
    </location>
</feature>
<feature type="transmembrane region" description="Helical" evidence="11">
    <location>
        <begin position="24"/>
        <end position="44"/>
    </location>
</feature>
<feature type="transmembrane region" description="Helical" evidence="11">
    <location>
        <begin position="404"/>
        <end position="426"/>
    </location>
</feature>
<dbReference type="GO" id="GO:0015297">
    <property type="term" value="F:antiporter activity"/>
    <property type="evidence" value="ECO:0007669"/>
    <property type="project" value="UniProtKB-KW"/>
</dbReference>
<keyword evidence="3" id="KW-0050">Antiport</keyword>
<dbReference type="GO" id="GO:0016020">
    <property type="term" value="C:membrane"/>
    <property type="evidence" value="ECO:0007669"/>
    <property type="project" value="UniProtKB-SubCell"/>
</dbReference>
<keyword evidence="8 11" id="KW-0472">Membrane</keyword>
<feature type="transmembrane region" description="Helical" evidence="11">
    <location>
        <begin position="288"/>
        <end position="309"/>
    </location>
</feature>
<evidence type="ECO:0000256" key="11">
    <source>
        <dbReference type="SAM" id="Phobius"/>
    </source>
</evidence>
<dbReference type="EMBL" id="CP000463">
    <property type="protein sequence ID" value="ABJ07743.1"/>
    <property type="molecule type" value="Genomic_DNA"/>
</dbReference>
<reference evidence="13" key="1">
    <citation type="submission" date="2006-09" db="EMBL/GenBank/DDBJ databases">
        <title>Complete sequence of Rhodopseudomonas palustris BisA53.</title>
        <authorList>
            <consortium name="US DOE Joint Genome Institute"/>
            <person name="Copeland A."/>
            <person name="Lucas S."/>
            <person name="Lapidus A."/>
            <person name="Barry K."/>
            <person name="Detter J.C."/>
            <person name="Glavina del Rio T."/>
            <person name="Hammon N."/>
            <person name="Israni S."/>
            <person name="Dalin E."/>
            <person name="Tice H."/>
            <person name="Pitluck S."/>
            <person name="Chain P."/>
            <person name="Malfatti S."/>
            <person name="Shin M."/>
            <person name="Vergez L."/>
            <person name="Schmutz J."/>
            <person name="Larimer F."/>
            <person name="Land M."/>
            <person name="Hauser L."/>
            <person name="Pelletier D.A."/>
            <person name="Kyrpides N."/>
            <person name="Kim E."/>
            <person name="Harwood C.S."/>
            <person name="Oda Y."/>
            <person name="Richardson P."/>
        </authorList>
    </citation>
    <scope>NUCLEOTIDE SEQUENCE [LARGE SCALE GENOMIC DNA]</scope>
    <source>
        <strain evidence="13">BisA53</strain>
    </source>
</reference>
<dbReference type="KEGG" id="rpe:RPE_3816"/>
<accession>Q07JZ1</accession>
<evidence type="ECO:0000256" key="8">
    <source>
        <dbReference type="ARBA" id="ARBA00023136"/>
    </source>
</evidence>
<dbReference type="AlphaFoldDB" id="Q07JZ1"/>
<sequence>MQIALVGIFVIAYAAITLEHAIGINKSAAALLGAGLLWTLYSIFGPDHAAVIGELDHSVASSAQIIFFLMGAMTIVEVIDAHNGFEIITSQIRTHKLTTLMWQVSVMTFFLSAVLDNLTTTIVMISLIRKLLENRDDRLLFAALIVVAANAGGAWSPIGDVTTTMLWIGGQISAAAIVQGVFLASVVNLLAPLVLVNRQLKGRTFQLKPTTMSARPSHAALTERKVMFFLGLGILVMVPVFKAATGLPPFMGILFGLGILWVTGEILHRHKEPTTKQQLTLAHAMTRIDLSSVIFFLGILLAVATLEHAKILTALAEWLELTIGRQDVIVLLLGMLSAVVDNVPLVAAAMGMYSIAQFPPDSFLWEFTAYCAGTGGSILIIGSAAGVAAMGLERIEFFWYVRRISALALIGYIAGAAVYILQYSLLH</sequence>
<dbReference type="Pfam" id="PF03600">
    <property type="entry name" value="CitMHS"/>
    <property type="match status" value="1"/>
</dbReference>
<evidence type="ECO:0000256" key="4">
    <source>
        <dbReference type="ARBA" id="ARBA00022692"/>
    </source>
</evidence>
<dbReference type="InterPro" id="IPR045016">
    <property type="entry name" value="NhaD-like"/>
</dbReference>
<evidence type="ECO:0000256" key="2">
    <source>
        <dbReference type="ARBA" id="ARBA00022448"/>
    </source>
</evidence>
<feature type="transmembrane region" description="Helical" evidence="11">
    <location>
        <begin position="170"/>
        <end position="196"/>
    </location>
</feature>
<dbReference type="InterPro" id="IPR004680">
    <property type="entry name" value="Cit_transptr-like_dom"/>
</dbReference>
<keyword evidence="9" id="KW-0739">Sodium transport</keyword>
<feature type="domain" description="Citrate transporter-like" evidence="12">
    <location>
        <begin position="15"/>
        <end position="365"/>
    </location>
</feature>
<feature type="transmembrane region" description="Helical" evidence="11">
    <location>
        <begin position="367"/>
        <end position="392"/>
    </location>
</feature>
<feature type="transmembrane region" description="Helical" evidence="11">
    <location>
        <begin position="226"/>
        <end position="244"/>
    </location>
</feature>
<dbReference type="PANTHER" id="PTHR43269">
    <property type="entry name" value="SODIUM/PROTON ANTIPORTER 1-RELATED"/>
    <property type="match status" value="1"/>
</dbReference>
<organism evidence="13">
    <name type="scientific">Rhodopseudomonas palustris (strain BisA53)</name>
    <dbReference type="NCBI Taxonomy" id="316055"/>
    <lineage>
        <taxon>Bacteria</taxon>
        <taxon>Pseudomonadati</taxon>
        <taxon>Pseudomonadota</taxon>
        <taxon>Alphaproteobacteria</taxon>
        <taxon>Hyphomicrobiales</taxon>
        <taxon>Nitrobacteraceae</taxon>
        <taxon>Rhodopseudomonas</taxon>
    </lineage>
</organism>
<dbReference type="OrthoDB" id="9772058at2"/>
<comment type="subcellular location">
    <subcellularLocation>
        <location evidence="1">Membrane</location>
        <topology evidence="1">Multi-pass membrane protein</topology>
    </subcellularLocation>
</comment>
<dbReference type="NCBIfam" id="NF038006">
    <property type="entry name" value="NhaD_1"/>
    <property type="match status" value="1"/>
</dbReference>
<proteinExistence type="inferred from homology"/>
<keyword evidence="2" id="KW-0813">Transport</keyword>
<evidence type="ECO:0000256" key="7">
    <source>
        <dbReference type="ARBA" id="ARBA00023065"/>
    </source>
</evidence>
<dbReference type="HOGENOM" id="CLU_029697_1_0_5"/>
<dbReference type="PANTHER" id="PTHR43269:SF2">
    <property type="entry name" value="SODIUM_PROTON ANTIPORTER 1-RELATED"/>
    <property type="match status" value="1"/>
</dbReference>
<evidence type="ECO:0000313" key="13">
    <source>
        <dbReference type="EMBL" id="ABJ07743.1"/>
    </source>
</evidence>
<evidence type="ECO:0000256" key="9">
    <source>
        <dbReference type="ARBA" id="ARBA00023201"/>
    </source>
</evidence>
<keyword evidence="5 11" id="KW-1133">Transmembrane helix</keyword>
<feature type="transmembrane region" description="Helical" evidence="11">
    <location>
        <begin position="105"/>
        <end position="127"/>
    </location>
</feature>
<dbReference type="STRING" id="316055.RPE_3816"/>
<protein>
    <submittedName>
        <fullName evidence="13">Citrate transporter</fullName>
    </submittedName>
</protein>
<evidence type="ECO:0000256" key="6">
    <source>
        <dbReference type="ARBA" id="ARBA00023053"/>
    </source>
</evidence>